<proteinExistence type="predicted"/>
<protein>
    <submittedName>
        <fullName evidence="1">Uncharacterized protein</fullName>
    </submittedName>
</protein>
<name>A0A0F9UL71_9ZZZZ</name>
<sequence length="757" mass="80811">MRKILLIGLLLVSFNTYSQNNVKKNYTAPYFQGSVKVKDTLGVENIFLVDTIRGFSSSTIIIADTVSFLIGMNSARINVDTLGVSANTKQIYLDSASFIKFVEFLNNIKVDSVKANFFGGQSDFSIGKTGEDATMGFDTLKGAPIWEGELNVTDTIETDKAFVSDVFRAQATTTYDGVARNHILWLNDGGNAIVLTQKDDYSKGWFQISPGLISLNSDTGASGISTIEIYCEEVGSGDDGYTNIKLVGTGNPSKQVRAFNYIKFETQSPGWAQFDVPYVEFDDTISSKNIEVRELIYPDTDGGADIGASGLEFGDGYIDSIFADNLTVGTITVDTVQASGAGGLYLLDSTNKGIFIENTGSVGIGTSAPAARLHIKGSGTRSIRTETTTTTGVAIVACYNIIGNQLSMLNWSTAAPGTNFGISKNNLGVINKVGAGNMAIGTDGAGFMVFGTNDTEALRIDNNQNVGIGTSPSSIFHIKATIPGTVGSHPAGQLIIQNPADDTTANVVITAYESDGSGDPDQQLWYLGNSSSGDENIILLNRRDANLALGTNGITFFKMEGDGDIVLFNGTADKDFTLTFDGETNDGIITYMEDEDRFDVDNDFKVSGDLIVTGDMGIFGTQGFADSSITIAMTQDVFYNITNSSSDLYTTGINIGDLVFAGDSIQVVTAGHYEISYDLSFSGANTDKYHLELFVNNIEQSGKGETERDMSVTDVGVSASSTILNIGAGHWVALKIKNVQNNNDATIKAGNITLKKL</sequence>
<evidence type="ECO:0000313" key="1">
    <source>
        <dbReference type="EMBL" id="KKN54313.1"/>
    </source>
</evidence>
<dbReference type="EMBL" id="LAZR01000933">
    <property type="protein sequence ID" value="KKN54313.1"/>
    <property type="molecule type" value="Genomic_DNA"/>
</dbReference>
<organism evidence="1">
    <name type="scientific">marine sediment metagenome</name>
    <dbReference type="NCBI Taxonomy" id="412755"/>
    <lineage>
        <taxon>unclassified sequences</taxon>
        <taxon>metagenomes</taxon>
        <taxon>ecological metagenomes</taxon>
    </lineage>
</organism>
<dbReference type="AlphaFoldDB" id="A0A0F9UL71"/>
<reference evidence="1" key="1">
    <citation type="journal article" date="2015" name="Nature">
        <title>Complex archaea that bridge the gap between prokaryotes and eukaryotes.</title>
        <authorList>
            <person name="Spang A."/>
            <person name="Saw J.H."/>
            <person name="Jorgensen S.L."/>
            <person name="Zaremba-Niedzwiedzka K."/>
            <person name="Martijn J."/>
            <person name="Lind A.E."/>
            <person name="van Eijk R."/>
            <person name="Schleper C."/>
            <person name="Guy L."/>
            <person name="Ettema T.J."/>
        </authorList>
    </citation>
    <scope>NUCLEOTIDE SEQUENCE</scope>
</reference>
<comment type="caution">
    <text evidence="1">The sequence shown here is derived from an EMBL/GenBank/DDBJ whole genome shotgun (WGS) entry which is preliminary data.</text>
</comment>
<gene>
    <name evidence="1" type="ORF">LCGC14_0593680</name>
</gene>
<accession>A0A0F9UL71</accession>